<dbReference type="Pfam" id="PF14267">
    <property type="entry name" value="DUF4357"/>
    <property type="match status" value="1"/>
</dbReference>
<dbReference type="AlphaFoldDB" id="A0A0J7XVR8"/>
<evidence type="ECO:0000313" key="3">
    <source>
        <dbReference type="Proteomes" id="UP000052268"/>
    </source>
</evidence>
<keyword evidence="2" id="KW-0378">Hydrolase</keyword>
<protein>
    <submittedName>
        <fullName evidence="2">Endonuclease</fullName>
    </submittedName>
</protein>
<keyword evidence="3" id="KW-1185">Reference proteome</keyword>
<accession>A0A0J7XVR8</accession>
<dbReference type="Proteomes" id="UP000052268">
    <property type="component" value="Unassembled WGS sequence"/>
</dbReference>
<evidence type="ECO:0000313" key="2">
    <source>
        <dbReference type="EMBL" id="KMS55208.1"/>
    </source>
</evidence>
<sequence>MSRAIGRSLELYYIDGRPDGMLTAEMFNWTGHVLMAPRTQIATALAREEAAYAGIYLLLGEQDGEPLAYIGEGEDISARIRSHDVKKDWWTSAILVTASANKLNKAHARYLEARLIAEAKAIGRMPLENTVTPALPSLSEADIGKMEAFLENILVVLPAVRVDMFIQRVRSAPKAAIISTPTRPFTQPEPEARFVLENRKHNLTAFAVLEDGEFVVEEGSQARREWASAHMHGYSKLHAELKHAGVLTEDGERCTFAKSYAFQSPSAAAAVVDGRPANGTTEWINVATRQTYKEWEAGRIDAAQPDEALA</sequence>
<comment type="caution">
    <text evidence="2">The sequence shown here is derived from an EMBL/GenBank/DDBJ whole genome shotgun (WGS) entry which is preliminary data.</text>
</comment>
<dbReference type="PATRIC" id="fig|1114963.3.peg.2717"/>
<keyword evidence="2" id="KW-0255">Endonuclease</keyword>
<gene>
    <name evidence="2" type="ORF">V474_19400</name>
</gene>
<dbReference type="RefSeq" id="WP_059151884.1">
    <property type="nucleotide sequence ID" value="NZ_KQ130454.1"/>
</dbReference>
<name>A0A0J7XVR8_9SPHN</name>
<feature type="domain" description="DUF4357" evidence="1">
    <location>
        <begin position="240"/>
        <end position="286"/>
    </location>
</feature>
<evidence type="ECO:0000259" key="1">
    <source>
        <dbReference type="Pfam" id="PF14267"/>
    </source>
</evidence>
<dbReference type="GO" id="GO:0004519">
    <property type="term" value="F:endonuclease activity"/>
    <property type="evidence" value="ECO:0007669"/>
    <property type="project" value="UniProtKB-KW"/>
</dbReference>
<dbReference type="InterPro" id="IPR025579">
    <property type="entry name" value="DUF4357"/>
</dbReference>
<proteinExistence type="predicted"/>
<keyword evidence="2" id="KW-0540">Nuclease</keyword>
<dbReference type="OrthoDB" id="2656488at2"/>
<dbReference type="EMBL" id="JACU01000005">
    <property type="protein sequence ID" value="KMS55208.1"/>
    <property type="molecule type" value="Genomic_DNA"/>
</dbReference>
<organism evidence="2 3">
    <name type="scientific">Novosphingobium barchaimii LL02</name>
    <dbReference type="NCBI Taxonomy" id="1114963"/>
    <lineage>
        <taxon>Bacteria</taxon>
        <taxon>Pseudomonadati</taxon>
        <taxon>Pseudomonadota</taxon>
        <taxon>Alphaproteobacteria</taxon>
        <taxon>Sphingomonadales</taxon>
        <taxon>Sphingomonadaceae</taxon>
        <taxon>Novosphingobium</taxon>
    </lineage>
</organism>
<reference evidence="2 3" key="1">
    <citation type="journal article" date="2015" name="G3 (Bethesda)">
        <title>Insights into Ongoing Evolution of the Hexachlorocyclohexane Catabolic Pathway from Comparative Genomics of Ten Sphingomonadaceae Strains.</title>
        <authorList>
            <person name="Pearce S.L."/>
            <person name="Oakeshott J.G."/>
            <person name="Pandey G."/>
        </authorList>
    </citation>
    <scope>NUCLEOTIDE SEQUENCE [LARGE SCALE GENOMIC DNA]</scope>
    <source>
        <strain evidence="2 3">LL02</strain>
    </source>
</reference>
<dbReference type="CDD" id="cd10447">
    <property type="entry name" value="GIY-YIG_unchar_2"/>
    <property type="match status" value="1"/>
</dbReference>